<feature type="compositionally biased region" description="Acidic residues" evidence="1">
    <location>
        <begin position="85"/>
        <end position="94"/>
    </location>
</feature>
<gene>
    <name evidence="2" type="ORF">NDU88_004535</name>
</gene>
<proteinExistence type="predicted"/>
<protein>
    <submittedName>
        <fullName evidence="2">Uncharacterized protein</fullName>
    </submittedName>
</protein>
<organism evidence="2 3">
    <name type="scientific">Pleurodeles waltl</name>
    <name type="common">Iberian ribbed newt</name>
    <dbReference type="NCBI Taxonomy" id="8319"/>
    <lineage>
        <taxon>Eukaryota</taxon>
        <taxon>Metazoa</taxon>
        <taxon>Chordata</taxon>
        <taxon>Craniata</taxon>
        <taxon>Vertebrata</taxon>
        <taxon>Euteleostomi</taxon>
        <taxon>Amphibia</taxon>
        <taxon>Batrachia</taxon>
        <taxon>Caudata</taxon>
        <taxon>Salamandroidea</taxon>
        <taxon>Salamandridae</taxon>
        <taxon>Pleurodelinae</taxon>
        <taxon>Pleurodeles</taxon>
    </lineage>
</organism>
<comment type="caution">
    <text evidence="2">The sequence shown here is derived from an EMBL/GenBank/DDBJ whole genome shotgun (WGS) entry which is preliminary data.</text>
</comment>
<feature type="compositionally biased region" description="Low complexity" evidence="1">
    <location>
        <begin position="1"/>
        <end position="14"/>
    </location>
</feature>
<name>A0AAV7UFI8_PLEWA</name>
<reference evidence="2" key="1">
    <citation type="journal article" date="2022" name="bioRxiv">
        <title>Sequencing and chromosome-scale assembly of the giantPleurodeles waltlgenome.</title>
        <authorList>
            <person name="Brown T."/>
            <person name="Elewa A."/>
            <person name="Iarovenko S."/>
            <person name="Subramanian E."/>
            <person name="Araus A.J."/>
            <person name="Petzold A."/>
            <person name="Susuki M."/>
            <person name="Suzuki K.-i.T."/>
            <person name="Hayashi T."/>
            <person name="Toyoda A."/>
            <person name="Oliveira C."/>
            <person name="Osipova E."/>
            <person name="Leigh N.D."/>
            <person name="Simon A."/>
            <person name="Yun M.H."/>
        </authorList>
    </citation>
    <scope>NUCLEOTIDE SEQUENCE</scope>
    <source>
        <strain evidence="2">20211129_DDA</strain>
        <tissue evidence="2">Liver</tissue>
    </source>
</reference>
<feature type="region of interest" description="Disordered" evidence="1">
    <location>
        <begin position="83"/>
        <end position="103"/>
    </location>
</feature>
<accession>A0AAV7UFI8</accession>
<dbReference type="Proteomes" id="UP001066276">
    <property type="component" value="Chromosome 3_1"/>
</dbReference>
<evidence type="ECO:0000256" key="1">
    <source>
        <dbReference type="SAM" id="MobiDB-lite"/>
    </source>
</evidence>
<sequence>MAGPGAASRMSSAGRRGRRREAADASSGRCGGVGFAPLMLLLGRSNVRARQVYGRRVEGCLQAAWFVVVAVRVTPWGAVARQEVEPDESLEEGELGNSGSEAKWWERKERGTLTLKMSGVENTPPFHWTKAQSENSCALHFRNHKLTVREPKL</sequence>
<keyword evidence="3" id="KW-1185">Reference proteome</keyword>
<evidence type="ECO:0000313" key="2">
    <source>
        <dbReference type="EMBL" id="KAJ1187765.1"/>
    </source>
</evidence>
<evidence type="ECO:0000313" key="3">
    <source>
        <dbReference type="Proteomes" id="UP001066276"/>
    </source>
</evidence>
<dbReference type="EMBL" id="JANPWB010000005">
    <property type="protein sequence ID" value="KAJ1187765.1"/>
    <property type="molecule type" value="Genomic_DNA"/>
</dbReference>
<dbReference type="AlphaFoldDB" id="A0AAV7UFI8"/>
<feature type="region of interest" description="Disordered" evidence="1">
    <location>
        <begin position="1"/>
        <end position="28"/>
    </location>
</feature>